<dbReference type="AlphaFoldDB" id="A0A9W3CQI7"/>
<keyword evidence="1" id="KW-1185">Reference proteome</keyword>
<evidence type="ECO:0000313" key="3">
    <source>
        <dbReference type="RefSeq" id="XP_056853766.1"/>
    </source>
</evidence>
<dbReference type="RefSeq" id="XP_056853766.1">
    <property type="nucleotide sequence ID" value="XM_056997786.1"/>
</dbReference>
<reference evidence="1" key="1">
    <citation type="journal article" date="2019" name="Database">
        <title>The radish genome database (RadishGD): an integrated information resource for radish genomics.</title>
        <authorList>
            <person name="Yu H.J."/>
            <person name="Baek S."/>
            <person name="Lee Y.J."/>
            <person name="Cho A."/>
            <person name="Mun J.H."/>
        </authorList>
    </citation>
    <scope>NUCLEOTIDE SEQUENCE [LARGE SCALE GENOMIC DNA]</scope>
    <source>
        <strain evidence="1">cv. WK10039</strain>
    </source>
</reference>
<dbReference type="GeneID" id="130503135"/>
<protein>
    <submittedName>
        <fullName evidence="2 3">Uncharacterized protein LOC130503135 isoform X1</fullName>
    </submittedName>
</protein>
<accession>A0A9W3CQI7</accession>
<evidence type="ECO:0000313" key="1">
    <source>
        <dbReference type="Proteomes" id="UP000504610"/>
    </source>
</evidence>
<sequence length="140" mass="15465">MVTIKLEGDVAITLCLFDAQAVSFHKKLEDMTHDPKVIVATSINLKMVGGHLFLDATSGTHVDFDKETNAGESCFYKLVARDTGLPSAAPLPKRYAEVEPVTIAELNTFVITFPSQVVWISMCFNIVIDFTTVYLHVMLV</sequence>
<name>A0A9W3CQI7_RAPSA</name>
<dbReference type="OrthoDB" id="1110726at2759"/>
<dbReference type="KEGG" id="rsz:130503135"/>
<dbReference type="RefSeq" id="XP_056853760.1">
    <property type="nucleotide sequence ID" value="XM_056997780.1"/>
</dbReference>
<dbReference type="Proteomes" id="UP000504610">
    <property type="component" value="Chromosome 2"/>
</dbReference>
<evidence type="ECO:0000313" key="2">
    <source>
        <dbReference type="RefSeq" id="XP_056853760.1"/>
    </source>
</evidence>
<gene>
    <name evidence="2 3" type="primary">LOC130503135</name>
</gene>
<proteinExistence type="predicted"/>
<organism evidence="1 2">
    <name type="scientific">Raphanus sativus</name>
    <name type="common">Radish</name>
    <name type="synonym">Raphanus raphanistrum var. sativus</name>
    <dbReference type="NCBI Taxonomy" id="3726"/>
    <lineage>
        <taxon>Eukaryota</taxon>
        <taxon>Viridiplantae</taxon>
        <taxon>Streptophyta</taxon>
        <taxon>Embryophyta</taxon>
        <taxon>Tracheophyta</taxon>
        <taxon>Spermatophyta</taxon>
        <taxon>Magnoliopsida</taxon>
        <taxon>eudicotyledons</taxon>
        <taxon>Gunneridae</taxon>
        <taxon>Pentapetalae</taxon>
        <taxon>rosids</taxon>
        <taxon>malvids</taxon>
        <taxon>Brassicales</taxon>
        <taxon>Brassicaceae</taxon>
        <taxon>Brassiceae</taxon>
        <taxon>Raphanus</taxon>
    </lineage>
</organism>
<reference evidence="2 3" key="2">
    <citation type="submission" date="2025-04" db="UniProtKB">
        <authorList>
            <consortium name="RefSeq"/>
        </authorList>
    </citation>
    <scope>IDENTIFICATION</scope>
    <source>
        <tissue evidence="2 3">Leaf</tissue>
    </source>
</reference>